<feature type="compositionally biased region" description="Basic and acidic residues" evidence="1">
    <location>
        <begin position="1"/>
        <end position="10"/>
    </location>
</feature>
<organism evidence="2 3">
    <name type="scientific">Aplosporella prunicola CBS 121167</name>
    <dbReference type="NCBI Taxonomy" id="1176127"/>
    <lineage>
        <taxon>Eukaryota</taxon>
        <taxon>Fungi</taxon>
        <taxon>Dikarya</taxon>
        <taxon>Ascomycota</taxon>
        <taxon>Pezizomycotina</taxon>
        <taxon>Dothideomycetes</taxon>
        <taxon>Dothideomycetes incertae sedis</taxon>
        <taxon>Botryosphaeriales</taxon>
        <taxon>Aplosporellaceae</taxon>
        <taxon>Aplosporella</taxon>
    </lineage>
</organism>
<evidence type="ECO:0008006" key="4">
    <source>
        <dbReference type="Google" id="ProtNLM"/>
    </source>
</evidence>
<accession>A0A6A6BK55</accession>
<feature type="compositionally biased region" description="Low complexity" evidence="1">
    <location>
        <begin position="280"/>
        <end position="290"/>
    </location>
</feature>
<sequence>MAKALSKEELLAQFDDLGDDDAPQTTAAPPPAAAPSTTAAADTEDDPVAELAALAQARPSRPNTPKVSSSSGASNNRSPGRATPSSTASARTSEDKGPRQHNLPRRSGESSRPFHQSFTPANEPVPEKEPEPAASGGGNWSWGSWGSSIIGTASAAVQQAQQRAEAAVKEIQKNEEAQRWAEQVKGNVGVLRSYGDELRSRALPTFTSLLHTLAPPISQHERLQIHITHDLHNYPSLDPTIYAVFQRVMSQVEGGDLLVIQRGSESQQRRASDASGAGGATASSTANTAAWSDGPWWRDVAGKRDVGAVKGLVEGTKLCRASAESYAHDFFASRGGIEHAAERATQALDESNPVRSSDIFLALQAVAHSGGADEGFFGGAGAAAAAAASSAPAGSTAVEEPADADAAPDALVCFAVFLHDPVHSISFHALSQSVPRQWIDWLDASADEGAGLPAAIAAIVDAGGVDPREWVAEWLEEALSLAVGVVAQRYVARRMGVGEGGIGRGKARARERVEESGGGEVARAI</sequence>
<dbReference type="Pfam" id="PF10310">
    <property type="entry name" value="DUF5427"/>
    <property type="match status" value="1"/>
</dbReference>
<dbReference type="Proteomes" id="UP000799438">
    <property type="component" value="Unassembled WGS sequence"/>
</dbReference>
<evidence type="ECO:0000256" key="1">
    <source>
        <dbReference type="SAM" id="MobiDB-lite"/>
    </source>
</evidence>
<evidence type="ECO:0000313" key="3">
    <source>
        <dbReference type="Proteomes" id="UP000799438"/>
    </source>
</evidence>
<feature type="compositionally biased region" description="Low complexity" evidence="1">
    <location>
        <begin position="68"/>
        <end position="91"/>
    </location>
</feature>
<dbReference type="InterPro" id="IPR018814">
    <property type="entry name" value="DUF5427"/>
</dbReference>
<dbReference type="AlphaFoldDB" id="A0A6A6BK55"/>
<gene>
    <name evidence="2" type="ORF">K452DRAFT_246152</name>
</gene>
<protein>
    <recommendedName>
        <fullName evidence="4">Maintenance of telomere capping protein 1</fullName>
    </recommendedName>
</protein>
<dbReference type="GeneID" id="54295503"/>
<dbReference type="EMBL" id="ML995480">
    <property type="protein sequence ID" value="KAF2144028.1"/>
    <property type="molecule type" value="Genomic_DNA"/>
</dbReference>
<proteinExistence type="predicted"/>
<keyword evidence="3" id="KW-1185">Reference proteome</keyword>
<evidence type="ECO:0000313" key="2">
    <source>
        <dbReference type="EMBL" id="KAF2144028.1"/>
    </source>
</evidence>
<dbReference type="PANTHER" id="PTHR28265">
    <property type="entry name" value="MAINTENANCE OF TELOMERE CAPPING PROTEIN 1"/>
    <property type="match status" value="1"/>
</dbReference>
<dbReference type="OrthoDB" id="5594977at2759"/>
<dbReference type="PANTHER" id="PTHR28265:SF1">
    <property type="entry name" value="MAINTENANCE OF TELOMERE CAPPING PROTEIN 1"/>
    <property type="match status" value="1"/>
</dbReference>
<name>A0A6A6BK55_9PEZI</name>
<reference evidence="2" key="1">
    <citation type="journal article" date="2020" name="Stud. Mycol.">
        <title>101 Dothideomycetes genomes: a test case for predicting lifestyles and emergence of pathogens.</title>
        <authorList>
            <person name="Haridas S."/>
            <person name="Albert R."/>
            <person name="Binder M."/>
            <person name="Bloem J."/>
            <person name="Labutti K."/>
            <person name="Salamov A."/>
            <person name="Andreopoulos B."/>
            <person name="Baker S."/>
            <person name="Barry K."/>
            <person name="Bills G."/>
            <person name="Bluhm B."/>
            <person name="Cannon C."/>
            <person name="Castanera R."/>
            <person name="Culley D."/>
            <person name="Daum C."/>
            <person name="Ezra D."/>
            <person name="Gonzalez J."/>
            <person name="Henrissat B."/>
            <person name="Kuo A."/>
            <person name="Liang C."/>
            <person name="Lipzen A."/>
            <person name="Lutzoni F."/>
            <person name="Magnuson J."/>
            <person name="Mondo S."/>
            <person name="Nolan M."/>
            <person name="Ohm R."/>
            <person name="Pangilinan J."/>
            <person name="Park H.-J."/>
            <person name="Ramirez L."/>
            <person name="Alfaro M."/>
            <person name="Sun H."/>
            <person name="Tritt A."/>
            <person name="Yoshinaga Y."/>
            <person name="Zwiers L.-H."/>
            <person name="Turgeon B."/>
            <person name="Goodwin S."/>
            <person name="Spatafora J."/>
            <person name="Crous P."/>
            <person name="Grigoriev I."/>
        </authorList>
    </citation>
    <scope>NUCLEOTIDE SEQUENCE</scope>
    <source>
        <strain evidence="2">CBS 121167</strain>
    </source>
</reference>
<feature type="region of interest" description="Disordered" evidence="1">
    <location>
        <begin position="263"/>
        <end position="290"/>
    </location>
</feature>
<feature type="region of interest" description="Disordered" evidence="1">
    <location>
        <begin position="1"/>
        <end position="141"/>
    </location>
</feature>
<dbReference type="RefSeq" id="XP_033399740.1">
    <property type="nucleotide sequence ID" value="XM_033538007.1"/>
</dbReference>